<name>A0A0F4L757_9LACO</name>
<dbReference type="PATRIC" id="fig|1218507.3.peg.7"/>
<geneLocation type="plasmid" evidence="1">
    <name>pHma8p1</name>
</geneLocation>
<keyword evidence="1" id="KW-0614">Plasmid</keyword>
<evidence type="ECO:0000313" key="2">
    <source>
        <dbReference type="Proteomes" id="UP000033531"/>
    </source>
</evidence>
<dbReference type="AlphaFoldDB" id="A0A0F4L757"/>
<accession>A0A0F4L757</accession>
<dbReference type="OrthoDB" id="9862997at2"/>
<proteinExistence type="predicted"/>
<protein>
    <submittedName>
        <fullName evidence="1">Uncharacterized protein</fullName>
    </submittedName>
</protein>
<reference evidence="1 2" key="1">
    <citation type="submission" date="2015-01" db="EMBL/GenBank/DDBJ databases">
        <title>Comparative genomics of the lactic acid bacteria isolated from the honey bee gut.</title>
        <authorList>
            <person name="Ellegaard K.M."/>
            <person name="Tamarit D."/>
            <person name="Javelind E."/>
            <person name="Olofsson T."/>
            <person name="Andersson S.G."/>
            <person name="Vasquez A."/>
        </authorList>
    </citation>
    <scope>NUCLEOTIDE SEQUENCE [LARGE SCALE GENOMIC DNA]</scope>
    <source>
        <strain evidence="1 2">Hma8</strain>
        <plasmid evidence="1">pHma8p1</plasmid>
    </source>
</reference>
<comment type="caution">
    <text evidence="1">The sequence shown here is derived from an EMBL/GenBank/DDBJ whole genome shotgun (WGS) entry which is preliminary data.</text>
</comment>
<dbReference type="Proteomes" id="UP000033531">
    <property type="component" value="Unassembled WGS sequence"/>
</dbReference>
<sequence length="191" mass="22201">MRITFFVNDGIFTTEKFSSTKEALDYLTTDISEVLVHDLPSDDIKSAAIIIPNAEVSIIPTDGENRSKLNIDPKTNWNEKDNHMRSSWFNEALARQYDLDSPDRLVENIDGEKICQGFMSPEEILHSLFKESDELDREKQLIKDHRARIKGGKSAQAYFEKNIERLYGDPDWKDFRKNYDKKDNSHQIEDV</sequence>
<dbReference type="HOGENOM" id="CLU_1419861_0_0_9"/>
<dbReference type="RefSeq" id="WP_046325794.1">
    <property type="nucleotide sequence ID" value="NZ_JBHTMT010000007.1"/>
</dbReference>
<evidence type="ECO:0000313" key="1">
    <source>
        <dbReference type="EMBL" id="KJY54692.1"/>
    </source>
</evidence>
<gene>
    <name evidence="1" type="ORF">JF74_18630</name>
</gene>
<organism evidence="1 2">
    <name type="scientific">Lactobacillus melliventris</name>
    <dbReference type="NCBI Taxonomy" id="1218507"/>
    <lineage>
        <taxon>Bacteria</taxon>
        <taxon>Bacillati</taxon>
        <taxon>Bacillota</taxon>
        <taxon>Bacilli</taxon>
        <taxon>Lactobacillales</taxon>
        <taxon>Lactobacillaceae</taxon>
        <taxon>Lactobacillus</taxon>
    </lineage>
</organism>
<dbReference type="EMBL" id="JXLI01000019">
    <property type="protein sequence ID" value="KJY54692.1"/>
    <property type="molecule type" value="Genomic_DNA"/>
</dbReference>